<dbReference type="RefSeq" id="WP_076961039.1">
    <property type="nucleotide sequence ID" value="NZ_CBCRYT010000003.1"/>
</dbReference>
<accession>A0A7Y1MR66</accession>
<dbReference type="Proteomes" id="UP000542111">
    <property type="component" value="Unassembled WGS sequence"/>
</dbReference>
<reference evidence="1 2" key="1">
    <citation type="journal article" date="2020" name="Front. Microbiol.">
        <title>Genetic Organization of the aprX-lipA2 Operon Affects the Proteolytic Potential of Pseudomonas Species in Milk.</title>
        <authorList>
            <person name="Maier C."/>
            <person name="Huptas C."/>
            <person name="von Neubeck M."/>
            <person name="Scherer S."/>
            <person name="Wenning M."/>
            <person name="Lucking G."/>
        </authorList>
    </citation>
    <scope>NUCLEOTIDE SEQUENCE [LARGE SCALE GENOMIC DNA]</scope>
    <source>
        <strain evidence="1 2">G4779</strain>
    </source>
</reference>
<organism evidence="1 2">
    <name type="scientific">Pseudomonas gessardii</name>
    <dbReference type="NCBI Taxonomy" id="78544"/>
    <lineage>
        <taxon>Bacteria</taxon>
        <taxon>Pseudomonadati</taxon>
        <taxon>Pseudomonadota</taxon>
        <taxon>Gammaproteobacteria</taxon>
        <taxon>Pseudomonadales</taxon>
        <taxon>Pseudomonadaceae</taxon>
        <taxon>Pseudomonas</taxon>
    </lineage>
</organism>
<proteinExistence type="predicted"/>
<dbReference type="GeneID" id="70099917"/>
<sequence length="409" mass="44608">MSTHNAGPQGPGGILAIDAPIVVDALPDGLLPAQYYFSDLQLLIPTPWAFLPGPGRDQYIVFEWSVRGARPVDTPPVLLPNPMTAADFPYPMQIPQAFLLNSAIVDLTFRIHNGTPNSPSVDTSEVVTLRIDRDAPGGGALLAPAIFPIDPITEAYLVANPLVRMEIPKGYLGREIGDEVLLYFSDMNTLPTGAPTLISAPLTSATGRIFVEVPSDVFRRFPGALWIFCFYRLKDRAGNINPLFSLVAQAGLQTGLPPSRYPRPSFPQSESHPNRYLTCSTQPAIWFGVEVFIAPHVDILSGDLITLRFQGYGLYPDVNPDPYIVETLTHYWDGVTDASGYAFLMTDVERLIRPLKENAGGEASYTVSRGGVIIGRSAARYVAFDRVVNTSPPPPNPIYCWIDGNGPEP</sequence>
<dbReference type="EMBL" id="JAAQYP010000026">
    <property type="protein sequence ID" value="NNA96790.1"/>
    <property type="molecule type" value="Genomic_DNA"/>
</dbReference>
<gene>
    <name evidence="1" type="ORF">HBO33_16585</name>
</gene>
<evidence type="ECO:0000313" key="1">
    <source>
        <dbReference type="EMBL" id="NNA96790.1"/>
    </source>
</evidence>
<name>A0A7Y1MR66_9PSED</name>
<protein>
    <submittedName>
        <fullName evidence="1">Uncharacterized protein</fullName>
    </submittedName>
</protein>
<dbReference type="AlphaFoldDB" id="A0A7Y1MR66"/>
<comment type="caution">
    <text evidence="1">The sequence shown here is derived from an EMBL/GenBank/DDBJ whole genome shotgun (WGS) entry which is preliminary data.</text>
</comment>
<dbReference type="OrthoDB" id="7024978at2"/>
<evidence type="ECO:0000313" key="2">
    <source>
        <dbReference type="Proteomes" id="UP000542111"/>
    </source>
</evidence>